<dbReference type="PANTHER" id="PTHR37984:SF9">
    <property type="entry name" value="INTEGRASE CATALYTIC DOMAIN-CONTAINING PROTEIN"/>
    <property type="match status" value="1"/>
</dbReference>
<proteinExistence type="predicted"/>
<dbReference type="OrthoDB" id="427924at2759"/>
<accession>A0A4Y2LTX5</accession>
<evidence type="ECO:0000256" key="1">
    <source>
        <dbReference type="ARBA" id="ARBA00022679"/>
    </source>
</evidence>
<name>A0A4Y2LTX5_ARAVE</name>
<reference evidence="8 9" key="1">
    <citation type="journal article" date="2019" name="Sci. Rep.">
        <title>Orb-weaving spider Araneus ventricosus genome elucidates the spidroin gene catalogue.</title>
        <authorList>
            <person name="Kono N."/>
            <person name="Nakamura H."/>
            <person name="Ohtoshi R."/>
            <person name="Moran D.A.P."/>
            <person name="Shinohara A."/>
            <person name="Yoshida Y."/>
            <person name="Fujiwara M."/>
            <person name="Mori M."/>
            <person name="Tomita M."/>
            <person name="Arakawa K."/>
        </authorList>
    </citation>
    <scope>NUCLEOTIDE SEQUENCE [LARGE SCALE GENOMIC DNA]</scope>
</reference>
<evidence type="ECO:0000256" key="4">
    <source>
        <dbReference type="ARBA" id="ARBA00022759"/>
    </source>
</evidence>
<feature type="domain" description="Reverse transcriptase RNase H-like" evidence="7">
    <location>
        <begin position="2"/>
        <end position="59"/>
    </location>
</feature>
<dbReference type="EMBL" id="BGPR01006350">
    <property type="protein sequence ID" value="GBN18218.1"/>
    <property type="molecule type" value="Genomic_DNA"/>
</dbReference>
<comment type="caution">
    <text evidence="8">The sequence shown here is derived from an EMBL/GenBank/DDBJ whole genome shotgun (WGS) entry which is preliminary data.</text>
</comment>
<dbReference type="GO" id="GO:0016787">
    <property type="term" value="F:hydrolase activity"/>
    <property type="evidence" value="ECO:0007669"/>
    <property type="project" value="UniProtKB-KW"/>
</dbReference>
<keyword evidence="6" id="KW-0695">RNA-directed DNA polymerase</keyword>
<keyword evidence="2" id="KW-0548">Nucleotidyltransferase</keyword>
<evidence type="ECO:0000313" key="8">
    <source>
        <dbReference type="EMBL" id="GBN18218.1"/>
    </source>
</evidence>
<evidence type="ECO:0000256" key="3">
    <source>
        <dbReference type="ARBA" id="ARBA00022722"/>
    </source>
</evidence>
<evidence type="ECO:0000259" key="7">
    <source>
        <dbReference type="Pfam" id="PF17917"/>
    </source>
</evidence>
<protein>
    <recommendedName>
        <fullName evidence="7">Reverse transcriptase RNase H-like domain-containing protein</fullName>
    </recommendedName>
</protein>
<keyword evidence="5" id="KW-0378">Hydrolase</keyword>
<dbReference type="Pfam" id="PF17917">
    <property type="entry name" value="RT_RNaseH"/>
    <property type="match status" value="1"/>
</dbReference>
<dbReference type="Proteomes" id="UP000499080">
    <property type="component" value="Unassembled WGS sequence"/>
</dbReference>
<evidence type="ECO:0000256" key="2">
    <source>
        <dbReference type="ARBA" id="ARBA00022695"/>
    </source>
</evidence>
<organism evidence="8 9">
    <name type="scientific">Araneus ventricosus</name>
    <name type="common">Orbweaver spider</name>
    <name type="synonym">Epeira ventricosa</name>
    <dbReference type="NCBI Taxonomy" id="182803"/>
    <lineage>
        <taxon>Eukaryota</taxon>
        <taxon>Metazoa</taxon>
        <taxon>Ecdysozoa</taxon>
        <taxon>Arthropoda</taxon>
        <taxon>Chelicerata</taxon>
        <taxon>Arachnida</taxon>
        <taxon>Araneae</taxon>
        <taxon>Araneomorphae</taxon>
        <taxon>Entelegynae</taxon>
        <taxon>Araneoidea</taxon>
        <taxon>Araneidae</taxon>
        <taxon>Araneus</taxon>
    </lineage>
</organism>
<evidence type="ECO:0000256" key="6">
    <source>
        <dbReference type="ARBA" id="ARBA00022918"/>
    </source>
</evidence>
<dbReference type="InterPro" id="IPR050951">
    <property type="entry name" value="Retrovirus_Pol_polyprotein"/>
</dbReference>
<evidence type="ECO:0000256" key="5">
    <source>
        <dbReference type="ARBA" id="ARBA00022801"/>
    </source>
</evidence>
<sequence length="128" mass="14987">MEKEALPVVWGCAKFQEYIVGLTVNIETDHKALVPIFLHKALDALSSRLQRMKLKMMIYSYQVLYIPGKDLVIADALSRSPIEERQEKELTRNWLQSIFKWLLPLVQQLIKDCQKFAKLSKRMKFAFS</sequence>
<gene>
    <name evidence="8" type="ORF">AVEN_271365_1</name>
</gene>
<evidence type="ECO:0000313" key="9">
    <source>
        <dbReference type="Proteomes" id="UP000499080"/>
    </source>
</evidence>
<dbReference type="InterPro" id="IPR041373">
    <property type="entry name" value="RT_RNaseH"/>
</dbReference>
<dbReference type="AlphaFoldDB" id="A0A4Y2LTX5"/>
<dbReference type="GO" id="GO:0003964">
    <property type="term" value="F:RNA-directed DNA polymerase activity"/>
    <property type="evidence" value="ECO:0007669"/>
    <property type="project" value="UniProtKB-KW"/>
</dbReference>
<dbReference type="GO" id="GO:0004519">
    <property type="term" value="F:endonuclease activity"/>
    <property type="evidence" value="ECO:0007669"/>
    <property type="project" value="UniProtKB-KW"/>
</dbReference>
<dbReference type="PANTHER" id="PTHR37984">
    <property type="entry name" value="PROTEIN CBG26694"/>
    <property type="match status" value="1"/>
</dbReference>
<keyword evidence="4" id="KW-0255">Endonuclease</keyword>
<dbReference type="SUPFAM" id="SSF56672">
    <property type="entry name" value="DNA/RNA polymerases"/>
    <property type="match status" value="1"/>
</dbReference>
<keyword evidence="1" id="KW-0808">Transferase</keyword>
<keyword evidence="3" id="KW-0540">Nuclease</keyword>
<keyword evidence="9" id="KW-1185">Reference proteome</keyword>
<dbReference type="InterPro" id="IPR043502">
    <property type="entry name" value="DNA/RNA_pol_sf"/>
</dbReference>